<evidence type="ECO:0008006" key="6">
    <source>
        <dbReference type="Google" id="ProtNLM"/>
    </source>
</evidence>
<keyword evidence="2" id="KW-0547">Nucleotide-binding</keyword>
<dbReference type="OMA" id="CDKFMKT"/>
<protein>
    <recommendedName>
        <fullName evidence="6">Heat shock 70 kDa protein 12B</fullName>
    </recommendedName>
</protein>
<dbReference type="Pfam" id="PF00012">
    <property type="entry name" value="HSP70"/>
    <property type="match status" value="1"/>
</dbReference>
<dbReference type="EnsemblMetazoa" id="G26519.5">
    <property type="protein sequence ID" value="G26519.5:cds"/>
    <property type="gene ID" value="G26519"/>
</dbReference>
<dbReference type="EnsemblMetazoa" id="G26519.4">
    <property type="protein sequence ID" value="G26519.4:cds"/>
    <property type="gene ID" value="G26519"/>
</dbReference>
<evidence type="ECO:0000313" key="5">
    <source>
        <dbReference type="Proteomes" id="UP000005408"/>
    </source>
</evidence>
<dbReference type="InterPro" id="IPR043129">
    <property type="entry name" value="ATPase_NBD"/>
</dbReference>
<comment type="similarity">
    <text evidence="1">Belongs to the heat shock protein 70 family.</text>
</comment>
<dbReference type="PANTHER" id="PTHR14187">
    <property type="entry name" value="ALPHA KINASE/ELONGATION FACTOR 2 KINASE"/>
    <property type="match status" value="1"/>
</dbReference>
<dbReference type="OrthoDB" id="2963168at2759"/>
<dbReference type="SUPFAM" id="SSF53067">
    <property type="entry name" value="Actin-like ATPase domain"/>
    <property type="match status" value="2"/>
</dbReference>
<keyword evidence="5" id="KW-1185">Reference proteome</keyword>
<dbReference type="GO" id="GO:0140662">
    <property type="term" value="F:ATP-dependent protein folding chaperone"/>
    <property type="evidence" value="ECO:0007669"/>
    <property type="project" value="InterPro"/>
</dbReference>
<dbReference type="EnsemblMetazoa" id="G26519.3">
    <property type="protein sequence ID" value="G26519.3:cds"/>
    <property type="gene ID" value="G26519"/>
</dbReference>
<name>A0A8W8L9E2_MAGGI</name>
<proteinExistence type="inferred from homology"/>
<reference evidence="4" key="1">
    <citation type="submission" date="2022-08" db="UniProtKB">
        <authorList>
            <consortium name="EnsemblMetazoa"/>
        </authorList>
    </citation>
    <scope>IDENTIFICATION</scope>
    <source>
        <strain evidence="4">05x7-T-G4-1.051#20</strain>
    </source>
</reference>
<dbReference type="Gene3D" id="3.30.420.40">
    <property type="match status" value="1"/>
</dbReference>
<dbReference type="InterPro" id="IPR013126">
    <property type="entry name" value="Hsp_70_fam"/>
</dbReference>
<evidence type="ECO:0000313" key="4">
    <source>
        <dbReference type="EnsemblMetazoa" id="G26519.3:cds"/>
    </source>
</evidence>
<dbReference type="CDD" id="cd10229">
    <property type="entry name" value="ASKHA_NBD_HSP70_HSPA12"/>
    <property type="match status" value="1"/>
</dbReference>
<evidence type="ECO:0000256" key="3">
    <source>
        <dbReference type="ARBA" id="ARBA00022840"/>
    </source>
</evidence>
<dbReference type="GO" id="GO:0005524">
    <property type="term" value="F:ATP binding"/>
    <property type="evidence" value="ECO:0007669"/>
    <property type="project" value="UniProtKB-KW"/>
</dbReference>
<keyword evidence="3" id="KW-0067">ATP-binding</keyword>
<evidence type="ECO:0000256" key="1">
    <source>
        <dbReference type="ARBA" id="ARBA00007381"/>
    </source>
</evidence>
<organism evidence="4 5">
    <name type="scientific">Magallana gigas</name>
    <name type="common">Pacific oyster</name>
    <name type="synonym">Crassostrea gigas</name>
    <dbReference type="NCBI Taxonomy" id="29159"/>
    <lineage>
        <taxon>Eukaryota</taxon>
        <taxon>Metazoa</taxon>
        <taxon>Spiralia</taxon>
        <taxon>Lophotrochozoa</taxon>
        <taxon>Mollusca</taxon>
        <taxon>Bivalvia</taxon>
        <taxon>Autobranchia</taxon>
        <taxon>Pteriomorphia</taxon>
        <taxon>Ostreida</taxon>
        <taxon>Ostreoidea</taxon>
        <taxon>Ostreidae</taxon>
        <taxon>Magallana</taxon>
    </lineage>
</organism>
<sequence>MADDYEIVAAIDFGTTYSGYAYCSKTDFKRSPPVIKTSAWKSGTGTCDKFMKTPTVVLFDQNRKFDSFGFEAEKKYLKLALRNQQESWYFFKRFKMRLHQRETERTNERLTIDTIVEDETGKSMKALDVFSSAIQYLKDHLQNLLIEQGMRDKNEVMKKVRWVLTVPAIWTDPAKEFMKKAAIKAGLPENKLLLALEPEAASLCCWSIRNVSPDGRTILTPGLSYTVLDMGGGTADIVTHKIEDGEKLREMHAPVGGDWGGTNVNSSFQGLLIKLVGAPVLSKFKNKHVVDYLEMMNDFEIKKQFVSLENDEEVMLTVPGSLVKIFEEETDGENLSDVIEQTPMKGQLEWTSGRLILQPELFKTFFSISLDNVIKKLKELFNATESQDVSTLLLVGGFSESRILRKAIREAFTDKRIIHPEHPSLAILEGAVIYGHSPMSVKTRICKYTYGFMAAKSIKQHDQNIPKNRTIMDGTCETMIFDKLVEVGQAVEAGRYQVQKTYSKLSPEQSSMILFMYTSTDKNPQYVTDDSCSLLGDLIINLPPGHREVVVSTMFSDTFLTVKAVEKDSNTKVTARFNFLA</sequence>
<accession>A0A8W8L9E2</accession>
<dbReference type="Proteomes" id="UP000005408">
    <property type="component" value="Unassembled WGS sequence"/>
</dbReference>
<dbReference type="EnsemblMetazoa" id="G26519.1">
    <property type="protein sequence ID" value="G26519.1:cds"/>
    <property type="gene ID" value="G26519"/>
</dbReference>
<dbReference type="EnsemblMetazoa" id="G26519.2">
    <property type="protein sequence ID" value="G26519.2:cds"/>
    <property type="gene ID" value="G26519"/>
</dbReference>
<evidence type="ECO:0000256" key="2">
    <source>
        <dbReference type="ARBA" id="ARBA00022741"/>
    </source>
</evidence>
<dbReference type="AlphaFoldDB" id="A0A8W8L9E2"/>
<dbReference type="PANTHER" id="PTHR14187:SF5">
    <property type="entry name" value="HEAT SHOCK 70 KDA PROTEIN 12A"/>
    <property type="match status" value="1"/>
</dbReference>